<dbReference type="SUPFAM" id="SSF56601">
    <property type="entry name" value="beta-lactamase/transpeptidase-like"/>
    <property type="match status" value="1"/>
</dbReference>
<dbReference type="GO" id="GO:0000270">
    <property type="term" value="P:peptidoglycan metabolic process"/>
    <property type="evidence" value="ECO:0007669"/>
    <property type="project" value="TreeGrafter"/>
</dbReference>
<evidence type="ECO:0000313" key="3">
    <source>
        <dbReference type="EMBL" id="SUZ84662.1"/>
    </source>
</evidence>
<dbReference type="InterPro" id="IPR012338">
    <property type="entry name" value="Beta-lactam/transpept-like"/>
</dbReference>
<proteinExistence type="inferred from homology"/>
<evidence type="ECO:0000256" key="2">
    <source>
        <dbReference type="ARBA" id="ARBA00022801"/>
    </source>
</evidence>
<dbReference type="GO" id="GO:0004185">
    <property type="term" value="F:serine-type carboxypeptidase activity"/>
    <property type="evidence" value="ECO:0007669"/>
    <property type="project" value="InterPro"/>
</dbReference>
<dbReference type="PANTHER" id="PTHR30023:SF0">
    <property type="entry name" value="PENICILLIN-SENSITIVE CARBOXYPEPTIDASE A"/>
    <property type="match status" value="1"/>
</dbReference>
<dbReference type="Gene3D" id="3.40.710.10">
    <property type="entry name" value="DD-peptidase/beta-lactamase superfamily"/>
    <property type="match status" value="1"/>
</dbReference>
<dbReference type="EMBL" id="UINC01001601">
    <property type="protein sequence ID" value="SUZ84662.1"/>
    <property type="molecule type" value="Genomic_DNA"/>
</dbReference>
<dbReference type="AlphaFoldDB" id="A0A381QZ01"/>
<dbReference type="Gene3D" id="3.50.80.20">
    <property type="entry name" value="D-Ala-D-Ala carboxypeptidase C, peptidase S13"/>
    <property type="match status" value="1"/>
</dbReference>
<dbReference type="Pfam" id="PF02113">
    <property type="entry name" value="Peptidase_S13"/>
    <property type="match status" value="1"/>
</dbReference>
<comment type="similarity">
    <text evidence="1">Belongs to the peptidase S13 family.</text>
</comment>
<organism evidence="3">
    <name type="scientific">marine metagenome</name>
    <dbReference type="NCBI Taxonomy" id="408172"/>
    <lineage>
        <taxon>unclassified sequences</taxon>
        <taxon>metagenomes</taxon>
        <taxon>ecological metagenomes</taxon>
    </lineage>
</organism>
<dbReference type="PRINTS" id="PR00922">
    <property type="entry name" value="DADACBPTASE3"/>
</dbReference>
<keyword evidence="2" id="KW-0378">Hydrolase</keyword>
<protein>
    <recommendedName>
        <fullName evidence="4">D-alanyl-D-alanine carboxypeptidase/D-alanyl-D-alanine-endopeptidase</fullName>
    </recommendedName>
</protein>
<dbReference type="PANTHER" id="PTHR30023">
    <property type="entry name" value="D-ALANYL-D-ALANINE CARBOXYPEPTIDASE"/>
    <property type="match status" value="1"/>
</dbReference>
<gene>
    <name evidence="3" type="ORF">METZ01_LOCUS37516</name>
</gene>
<sequence length="479" mass="52247">MKKHPIIFRAAALLVCLVSVLATSNAAQAILPDPLAKLLNEKGISPSSISILIKEAGASIPLVSHLADTPRNPASTMKLLTTIAALDLLGPSYRWETKIYLNGTLKAGTLKGDLVLKGSGDPWFVIERFWKLLKNLRAQGLKHIDGDLVIDDHLFDQSAIDTHTLDGQAFRAYNTPPGAALINFSATRIVIRPALNRLTVRAEPPTSTLQIKNKVRVLPGACAGRNGGITLAITAHSNRTEVTVSGQYPPTCGEVVLVRSVQPHHQYIYGVFRHLWEEMGGSLAGTVRKGTAAPGNTEFLSFPSVPLGQIVTYINKFSNNVMSRNLLLTLAAEHNGASAKPEQGIAVVQRWLNRQGLELEALNMINGAGLSRQARLTARGLADLLEHAYYSAFASELKASLPLAGYDGSARRYFRDVATKGKLRLKTGRLKHVRAIAGFAETPDNRNWIVVILHHRRSTEPTAGFAVHENIVKWLYSQR</sequence>
<dbReference type="InterPro" id="IPR000667">
    <property type="entry name" value="Peptidase_S13"/>
</dbReference>
<accession>A0A381QZ01</accession>
<dbReference type="GO" id="GO:0006508">
    <property type="term" value="P:proteolysis"/>
    <property type="evidence" value="ECO:0007669"/>
    <property type="project" value="InterPro"/>
</dbReference>
<evidence type="ECO:0000256" key="1">
    <source>
        <dbReference type="ARBA" id="ARBA00006096"/>
    </source>
</evidence>
<evidence type="ECO:0008006" key="4">
    <source>
        <dbReference type="Google" id="ProtNLM"/>
    </source>
</evidence>
<name>A0A381QZ01_9ZZZZ</name>
<reference evidence="3" key="1">
    <citation type="submission" date="2018-05" db="EMBL/GenBank/DDBJ databases">
        <authorList>
            <person name="Lanie J.A."/>
            <person name="Ng W.-L."/>
            <person name="Kazmierczak K.M."/>
            <person name="Andrzejewski T.M."/>
            <person name="Davidsen T.M."/>
            <person name="Wayne K.J."/>
            <person name="Tettelin H."/>
            <person name="Glass J.I."/>
            <person name="Rusch D."/>
            <person name="Podicherti R."/>
            <person name="Tsui H.-C.T."/>
            <person name="Winkler M.E."/>
        </authorList>
    </citation>
    <scope>NUCLEOTIDE SEQUENCE</scope>
</reference>
<dbReference type="NCBIfam" id="TIGR00666">
    <property type="entry name" value="PBP4"/>
    <property type="match status" value="1"/>
</dbReference>